<keyword evidence="2" id="KW-1185">Reference proteome</keyword>
<proteinExistence type="predicted"/>
<sequence>MTSVRFTGEGWNFLSDFASTAGTISAIHYVGTVAVKTYYYVTADGVVVPSNLTKVEQDLKTISDHFASLSSEEKQIIEQYRQSTHKKLSDLQVEHRLRMTEFRYQLIKYNDSGWLATWMPFHPKAVQQAKDAKALARKVSQLHKDTLATTSSWLRPEKSDKESLQMLRDAEEGRTWRGWEAEDALTGPSDARGLEAQHRRANTDIGPGPNAESYCSAEAYTSQPAHEVVQPCLIARTFDALKKSHAQLEAAPTSPEECGITPETTFVREANATSPQP</sequence>
<gene>
    <name evidence="1" type="ORF">K488DRAFT_82033</name>
</gene>
<reference evidence="1" key="1">
    <citation type="submission" date="2021-02" db="EMBL/GenBank/DDBJ databases">
        <authorList>
            <consortium name="DOE Joint Genome Institute"/>
            <person name="Ahrendt S."/>
            <person name="Looney B.P."/>
            <person name="Miyauchi S."/>
            <person name="Morin E."/>
            <person name="Drula E."/>
            <person name="Courty P.E."/>
            <person name="Chicoki N."/>
            <person name="Fauchery L."/>
            <person name="Kohler A."/>
            <person name="Kuo A."/>
            <person name="Labutti K."/>
            <person name="Pangilinan J."/>
            <person name="Lipzen A."/>
            <person name="Riley R."/>
            <person name="Andreopoulos W."/>
            <person name="He G."/>
            <person name="Johnson J."/>
            <person name="Barry K.W."/>
            <person name="Grigoriev I.V."/>
            <person name="Nagy L."/>
            <person name="Hibbett D."/>
            <person name="Henrissat B."/>
            <person name="Matheny P.B."/>
            <person name="Labbe J."/>
            <person name="Martin F."/>
        </authorList>
    </citation>
    <scope>NUCLEOTIDE SEQUENCE</scope>
    <source>
        <strain evidence="1">EC-137</strain>
    </source>
</reference>
<evidence type="ECO:0000313" key="1">
    <source>
        <dbReference type="EMBL" id="KAI0036414.1"/>
    </source>
</evidence>
<evidence type="ECO:0000313" key="2">
    <source>
        <dbReference type="Proteomes" id="UP000814128"/>
    </source>
</evidence>
<name>A0ACB8QWY4_9AGAM</name>
<dbReference type="Proteomes" id="UP000814128">
    <property type="component" value="Unassembled WGS sequence"/>
</dbReference>
<protein>
    <submittedName>
        <fullName evidence="1">Uncharacterized protein</fullName>
    </submittedName>
</protein>
<accession>A0ACB8QWY4</accession>
<comment type="caution">
    <text evidence="1">The sequence shown here is derived from an EMBL/GenBank/DDBJ whole genome shotgun (WGS) entry which is preliminary data.</text>
</comment>
<organism evidence="1 2">
    <name type="scientific">Vararia minispora EC-137</name>
    <dbReference type="NCBI Taxonomy" id="1314806"/>
    <lineage>
        <taxon>Eukaryota</taxon>
        <taxon>Fungi</taxon>
        <taxon>Dikarya</taxon>
        <taxon>Basidiomycota</taxon>
        <taxon>Agaricomycotina</taxon>
        <taxon>Agaricomycetes</taxon>
        <taxon>Russulales</taxon>
        <taxon>Lachnocladiaceae</taxon>
        <taxon>Vararia</taxon>
    </lineage>
</organism>
<reference evidence="1" key="2">
    <citation type="journal article" date="2022" name="New Phytol.">
        <title>Evolutionary transition to the ectomycorrhizal habit in the genomes of a hyperdiverse lineage of mushroom-forming fungi.</title>
        <authorList>
            <person name="Looney B."/>
            <person name="Miyauchi S."/>
            <person name="Morin E."/>
            <person name="Drula E."/>
            <person name="Courty P.E."/>
            <person name="Kohler A."/>
            <person name="Kuo A."/>
            <person name="LaButti K."/>
            <person name="Pangilinan J."/>
            <person name="Lipzen A."/>
            <person name="Riley R."/>
            <person name="Andreopoulos W."/>
            <person name="He G."/>
            <person name="Johnson J."/>
            <person name="Nolan M."/>
            <person name="Tritt A."/>
            <person name="Barry K.W."/>
            <person name="Grigoriev I.V."/>
            <person name="Nagy L.G."/>
            <person name="Hibbett D."/>
            <person name="Henrissat B."/>
            <person name="Matheny P.B."/>
            <person name="Labbe J."/>
            <person name="Martin F.M."/>
        </authorList>
    </citation>
    <scope>NUCLEOTIDE SEQUENCE</scope>
    <source>
        <strain evidence="1">EC-137</strain>
    </source>
</reference>
<dbReference type="EMBL" id="MU273471">
    <property type="protein sequence ID" value="KAI0036414.1"/>
    <property type="molecule type" value="Genomic_DNA"/>
</dbReference>